<proteinExistence type="predicted"/>
<evidence type="ECO:0000313" key="1">
    <source>
        <dbReference type="EMBL" id="SCC03829.1"/>
    </source>
</evidence>
<protein>
    <recommendedName>
        <fullName evidence="3">Carboxypeptidase regulatory-like domain-containing protein</fullName>
    </recommendedName>
</protein>
<dbReference type="SUPFAM" id="SSF49464">
    <property type="entry name" value="Carboxypeptidase regulatory domain-like"/>
    <property type="match status" value="1"/>
</dbReference>
<dbReference type="Proteomes" id="UP000242818">
    <property type="component" value="Unassembled WGS sequence"/>
</dbReference>
<dbReference type="STRING" id="1335309.GA0116948_10311"/>
<evidence type="ECO:0000313" key="2">
    <source>
        <dbReference type="Proteomes" id="UP000242818"/>
    </source>
</evidence>
<evidence type="ECO:0008006" key="3">
    <source>
        <dbReference type="Google" id="ProtNLM"/>
    </source>
</evidence>
<keyword evidence="2" id="KW-1185">Reference proteome</keyword>
<dbReference type="EMBL" id="FMAR01000003">
    <property type="protein sequence ID" value="SCC03829.1"/>
    <property type="molecule type" value="Genomic_DNA"/>
</dbReference>
<reference evidence="1 2" key="1">
    <citation type="submission" date="2016-08" db="EMBL/GenBank/DDBJ databases">
        <authorList>
            <person name="Seilhamer J.J."/>
        </authorList>
    </citation>
    <scope>NUCLEOTIDE SEQUENCE [LARGE SCALE GENOMIC DNA]</scope>
    <source>
        <strain evidence="1 2">A37T2</strain>
    </source>
</reference>
<dbReference type="InterPro" id="IPR008969">
    <property type="entry name" value="CarboxyPept-like_regulatory"/>
</dbReference>
<accession>A0A1C4BAE1</accession>
<sequence length="342" mass="36691">MTIRPSSLFNAQKIKYLIVNKSLLIAALLFIGCSKNAEEGQAQGWGEQPALPVVQGQATFSMSGSENYVNVMGNTIPRMPLFPSLSVKGGIARGYVADLSGKPLKGAHIGLSSTMDGGWYSSGSGITNDNGYYEFTIPTGAAYFFGTAVTVTYNETPAVMALYPVGGTTSFPSGSGVVKNFVLLSYGPANPEAVAQQPNNESNYYGGALLFNFHINYEGDTPIPEYLPENGVIEIELIPLGTGLYGETKSFKITKKIGNMNAFNIHNIPVGKYTINAKMSDGRKLKMNAIGTKANVYEFLGLKPDNAVGTSTVTFTPNHQYTPVMVPSFKSNWDALEIGLKL</sequence>
<dbReference type="PROSITE" id="PS51257">
    <property type="entry name" value="PROKAR_LIPOPROTEIN"/>
    <property type="match status" value="1"/>
</dbReference>
<gene>
    <name evidence="1" type="ORF">GA0116948_10311</name>
</gene>
<name>A0A1C4BAE1_9BACT</name>
<dbReference type="AlphaFoldDB" id="A0A1C4BAE1"/>
<organism evidence="1 2">
    <name type="scientific">Chitinophaga costaii</name>
    <dbReference type="NCBI Taxonomy" id="1335309"/>
    <lineage>
        <taxon>Bacteria</taxon>
        <taxon>Pseudomonadati</taxon>
        <taxon>Bacteroidota</taxon>
        <taxon>Chitinophagia</taxon>
        <taxon>Chitinophagales</taxon>
        <taxon>Chitinophagaceae</taxon>
        <taxon>Chitinophaga</taxon>
    </lineage>
</organism>